<evidence type="ECO:0000256" key="6">
    <source>
        <dbReference type="ARBA" id="ARBA00023242"/>
    </source>
</evidence>
<comment type="subcellular location">
    <subcellularLocation>
        <location evidence="1 7">Nucleus</location>
    </subcellularLocation>
</comment>
<feature type="compositionally biased region" description="Polar residues" evidence="8">
    <location>
        <begin position="311"/>
        <end position="320"/>
    </location>
</feature>
<comment type="similarity">
    <text evidence="2 7">Belongs to the SLU7 family.</text>
</comment>
<comment type="subunit">
    <text evidence="7">Associated with the spliceosome.</text>
</comment>
<dbReference type="GO" id="GO:0005681">
    <property type="term" value="C:spliceosomal complex"/>
    <property type="evidence" value="ECO:0007669"/>
    <property type="project" value="UniProtKB-UniRule"/>
</dbReference>
<reference evidence="10" key="2">
    <citation type="submission" date="2021-01" db="EMBL/GenBank/DDBJ databases">
        <authorList>
            <person name="Schikora-Tamarit M.A."/>
        </authorList>
    </citation>
    <scope>NUCLEOTIDE SEQUENCE</scope>
    <source>
        <strain evidence="10">NCAIM Y.01608</strain>
    </source>
</reference>
<gene>
    <name evidence="10" type="ORF">OGATHE_002973</name>
</gene>
<protein>
    <recommendedName>
        <fullName evidence="7">Pre-mRNA-splicing factor SLU7</fullName>
    </recommendedName>
</protein>
<evidence type="ECO:0000256" key="5">
    <source>
        <dbReference type="ARBA" id="ARBA00023187"/>
    </source>
</evidence>
<accession>A0A9P8T9D6</accession>
<feature type="domain" description="Pre-mRNA-splicing factor SLU7" evidence="9">
    <location>
        <begin position="160"/>
        <end position="351"/>
    </location>
</feature>
<keyword evidence="4 7" id="KW-0747">Spliceosome</keyword>
<feature type="compositionally biased region" description="Basic and acidic residues" evidence="8">
    <location>
        <begin position="328"/>
        <end position="340"/>
    </location>
</feature>
<feature type="compositionally biased region" description="Basic and acidic residues" evidence="8">
    <location>
        <begin position="65"/>
        <end position="76"/>
    </location>
</feature>
<dbReference type="PANTHER" id="PTHR12942">
    <property type="entry name" value="STEP II SPLICING FACTOR SLU7"/>
    <property type="match status" value="1"/>
</dbReference>
<proteinExistence type="inferred from homology"/>
<feature type="region of interest" description="Disordered" evidence="8">
    <location>
        <begin position="277"/>
        <end position="340"/>
    </location>
</feature>
<comment type="function">
    <text evidence="7">Involved in pre-mRNA splicing.</text>
</comment>
<dbReference type="Pfam" id="PF11708">
    <property type="entry name" value="Slu7"/>
    <property type="match status" value="1"/>
</dbReference>
<keyword evidence="5 7" id="KW-0508">mRNA splicing</keyword>
<reference evidence="10" key="1">
    <citation type="journal article" date="2021" name="Open Biol.">
        <title>Shared evolutionary footprints suggest mitochondrial oxidative damage underlies multiple complex I losses in fungi.</title>
        <authorList>
            <person name="Schikora-Tamarit M.A."/>
            <person name="Marcet-Houben M."/>
            <person name="Nosek J."/>
            <person name="Gabaldon T."/>
        </authorList>
    </citation>
    <scope>NUCLEOTIDE SEQUENCE</scope>
    <source>
        <strain evidence="10">NCAIM Y.01608</strain>
    </source>
</reference>
<dbReference type="InterPro" id="IPR021715">
    <property type="entry name" value="Slu7_dom"/>
</dbReference>
<evidence type="ECO:0000313" key="11">
    <source>
        <dbReference type="Proteomes" id="UP000788993"/>
    </source>
</evidence>
<dbReference type="EMBL" id="JAEUBD010000983">
    <property type="protein sequence ID" value="KAH3670160.1"/>
    <property type="molecule type" value="Genomic_DNA"/>
</dbReference>
<evidence type="ECO:0000259" key="9">
    <source>
        <dbReference type="Pfam" id="PF11708"/>
    </source>
</evidence>
<evidence type="ECO:0000256" key="4">
    <source>
        <dbReference type="ARBA" id="ARBA00022728"/>
    </source>
</evidence>
<evidence type="ECO:0000256" key="8">
    <source>
        <dbReference type="SAM" id="MobiDB-lite"/>
    </source>
</evidence>
<comment type="caution">
    <text evidence="10">The sequence shown here is derived from an EMBL/GenBank/DDBJ whole genome shotgun (WGS) entry which is preliminary data.</text>
</comment>
<name>A0A9P8T9D6_9ASCO</name>
<dbReference type="InterPro" id="IPR039974">
    <property type="entry name" value="Splicing_factor_SLU7"/>
</dbReference>
<dbReference type="OrthoDB" id="249612at2759"/>
<evidence type="ECO:0000313" key="10">
    <source>
        <dbReference type="EMBL" id="KAH3670160.1"/>
    </source>
</evidence>
<evidence type="ECO:0000256" key="2">
    <source>
        <dbReference type="ARBA" id="ARBA00007203"/>
    </source>
</evidence>
<organism evidence="10 11">
    <name type="scientific">Ogataea polymorpha</name>
    <dbReference type="NCBI Taxonomy" id="460523"/>
    <lineage>
        <taxon>Eukaryota</taxon>
        <taxon>Fungi</taxon>
        <taxon>Dikarya</taxon>
        <taxon>Ascomycota</taxon>
        <taxon>Saccharomycotina</taxon>
        <taxon>Pichiomycetes</taxon>
        <taxon>Pichiales</taxon>
        <taxon>Pichiaceae</taxon>
        <taxon>Ogataea</taxon>
    </lineage>
</organism>
<feature type="region of interest" description="Disordered" evidence="8">
    <location>
        <begin position="58"/>
        <end position="93"/>
    </location>
</feature>
<evidence type="ECO:0000256" key="1">
    <source>
        <dbReference type="ARBA" id="ARBA00004123"/>
    </source>
</evidence>
<feature type="region of interest" description="Disordered" evidence="8">
    <location>
        <begin position="1"/>
        <end position="28"/>
    </location>
</feature>
<dbReference type="PANTHER" id="PTHR12942:SF2">
    <property type="entry name" value="PRE-MRNA-SPLICING FACTOR SLU7"/>
    <property type="match status" value="1"/>
</dbReference>
<dbReference type="AlphaFoldDB" id="A0A9P8T9D6"/>
<sequence length="353" mass="40843">MDTDHPGYNHFGAPIPEDESKYDDTGKPVTDYIPSYISSKPWYYEEDALKVDSNLRRKRAAEPASVDKLRHQRLDPDAEFVPNSEPRKGSGIEDKYDFVTEEIQRRRKLLRKGGCENCGSTKHSKKDCLEKPRKISFKYRKEEPKISSGQVLRVKKDAQDWETKRDRWHGFNNEEDYEEHLKTMREIEHKRIKQTAEEDHEYDEDELAEMQELGIAEAVANSKTMTASGTNIPTRALDEKAKYLEGVGITEQEEQIEKATIEDNKSKFLNEEGEFVRQESGEAEEFEKQKRFANTKQNKDGGRFVLGEPLTGQNLASEASPTAEAQDMNDKEKEKELIRETKRRELLEKYGAL</sequence>
<dbReference type="Proteomes" id="UP000788993">
    <property type="component" value="Unassembled WGS sequence"/>
</dbReference>
<keyword evidence="6 7" id="KW-0539">Nucleus</keyword>
<feature type="compositionally biased region" description="Basic and acidic residues" evidence="8">
    <location>
        <begin position="277"/>
        <end position="290"/>
    </location>
</feature>
<evidence type="ECO:0000256" key="7">
    <source>
        <dbReference type="RuleBase" id="RU367071"/>
    </source>
</evidence>
<evidence type="ECO:0000256" key="3">
    <source>
        <dbReference type="ARBA" id="ARBA00022664"/>
    </source>
</evidence>
<dbReference type="GO" id="GO:0030628">
    <property type="term" value="F:pre-mRNA 3'-splice site binding"/>
    <property type="evidence" value="ECO:0007669"/>
    <property type="project" value="UniProtKB-UniRule"/>
</dbReference>
<dbReference type="GO" id="GO:0000398">
    <property type="term" value="P:mRNA splicing, via spliceosome"/>
    <property type="evidence" value="ECO:0007669"/>
    <property type="project" value="UniProtKB-UniRule"/>
</dbReference>
<keyword evidence="11" id="KW-1185">Reference proteome</keyword>
<keyword evidence="3 7" id="KW-0507">mRNA processing</keyword>